<proteinExistence type="predicted"/>
<feature type="chain" id="PRO_5012573001" description="Phosphodiester glycosidase domain-containing protein" evidence="1">
    <location>
        <begin position="22"/>
        <end position="244"/>
    </location>
</feature>
<organism evidence="3 4">
    <name type="scientific">Rodentibacter heidelbergensis</name>
    <dbReference type="NCBI Taxonomy" id="1908258"/>
    <lineage>
        <taxon>Bacteria</taxon>
        <taxon>Pseudomonadati</taxon>
        <taxon>Pseudomonadota</taxon>
        <taxon>Gammaproteobacteria</taxon>
        <taxon>Pasteurellales</taxon>
        <taxon>Pasteurellaceae</taxon>
        <taxon>Rodentibacter</taxon>
    </lineage>
</organism>
<accession>A0A1V3IBJ0</accession>
<feature type="signal peptide" evidence="1">
    <location>
        <begin position="1"/>
        <end position="21"/>
    </location>
</feature>
<evidence type="ECO:0000256" key="1">
    <source>
        <dbReference type="SAM" id="SignalP"/>
    </source>
</evidence>
<protein>
    <recommendedName>
        <fullName evidence="2">Phosphodiester glycosidase domain-containing protein</fullName>
    </recommendedName>
</protein>
<keyword evidence="1" id="KW-0732">Signal</keyword>
<dbReference type="EMBL" id="MLHH01000005">
    <property type="protein sequence ID" value="OOF37180.1"/>
    <property type="molecule type" value="Genomic_DNA"/>
</dbReference>
<reference evidence="3 4" key="1">
    <citation type="submission" date="2016-10" db="EMBL/GenBank/DDBJ databases">
        <title>Rodentibacter gen. nov. and new species.</title>
        <authorList>
            <person name="Christensen H."/>
        </authorList>
    </citation>
    <scope>NUCLEOTIDE SEQUENCE [LARGE SCALE GENOMIC DNA]</scope>
    <source>
        <strain evidence="3 4">Ac69</strain>
    </source>
</reference>
<gene>
    <name evidence="3" type="ORF">BKK48_02530</name>
</gene>
<dbReference type="OrthoDB" id="5515706at2"/>
<feature type="domain" description="Phosphodiester glycosidase" evidence="2">
    <location>
        <begin position="70"/>
        <end position="215"/>
    </location>
</feature>
<keyword evidence="4" id="KW-1185">Reference proteome</keyword>
<evidence type="ECO:0000259" key="2">
    <source>
        <dbReference type="Pfam" id="PF09992"/>
    </source>
</evidence>
<dbReference type="STRING" id="1908258.BKK48_02530"/>
<dbReference type="Proteomes" id="UP000189437">
    <property type="component" value="Unassembled WGS sequence"/>
</dbReference>
<dbReference type="RefSeq" id="WP_077426636.1">
    <property type="nucleotide sequence ID" value="NZ_MLHH01000005.1"/>
</dbReference>
<dbReference type="Pfam" id="PF09992">
    <property type="entry name" value="NAGPA"/>
    <property type="match status" value="1"/>
</dbReference>
<sequence length="244" mass="27824">MKKTVKFLTALCGFLAFSSQASYRSFTESHITYGIFQAKPEEVRLHWRDSEGKNYRSITNLKRALEKNYQVKMIMNGGIYSQNDVPAGLWIEKGKELNPLNTKRGSGNFHVQPNGVFVLVGKQPYILTTKAYQQKKLKPTFALQSGPMLLINGKINPQFRPTLESYHKRNAVCLNKQNELFFILTTSGKPNLYTFSQALQKIGCHNALYLDGTISNWYIPNISSSFHWHYFVGMISVAAVKEKE</sequence>
<evidence type="ECO:0000313" key="4">
    <source>
        <dbReference type="Proteomes" id="UP000189437"/>
    </source>
</evidence>
<dbReference type="AlphaFoldDB" id="A0A1V3IBJ0"/>
<evidence type="ECO:0000313" key="3">
    <source>
        <dbReference type="EMBL" id="OOF37180.1"/>
    </source>
</evidence>
<dbReference type="InterPro" id="IPR018711">
    <property type="entry name" value="NAGPA"/>
</dbReference>
<name>A0A1V3IBJ0_9PAST</name>
<comment type="caution">
    <text evidence="3">The sequence shown here is derived from an EMBL/GenBank/DDBJ whole genome shotgun (WGS) entry which is preliminary data.</text>
</comment>